<keyword evidence="2" id="KW-1185">Reference proteome</keyword>
<accession>A0ACC1SG93</accession>
<name>A0ACC1SG93_9HYPO</name>
<dbReference type="EMBL" id="JANRMS010000478">
    <property type="protein sequence ID" value="KAJ3539110.1"/>
    <property type="molecule type" value="Genomic_DNA"/>
</dbReference>
<protein>
    <submittedName>
        <fullName evidence="1">Uncharacterized protein</fullName>
    </submittedName>
</protein>
<proteinExistence type="predicted"/>
<dbReference type="Proteomes" id="UP001148629">
    <property type="component" value="Unassembled WGS sequence"/>
</dbReference>
<evidence type="ECO:0000313" key="1">
    <source>
        <dbReference type="EMBL" id="KAJ3539110.1"/>
    </source>
</evidence>
<organism evidence="1 2">
    <name type="scientific">Fusarium decemcellulare</name>
    <dbReference type="NCBI Taxonomy" id="57161"/>
    <lineage>
        <taxon>Eukaryota</taxon>
        <taxon>Fungi</taxon>
        <taxon>Dikarya</taxon>
        <taxon>Ascomycota</taxon>
        <taxon>Pezizomycotina</taxon>
        <taxon>Sordariomycetes</taxon>
        <taxon>Hypocreomycetidae</taxon>
        <taxon>Hypocreales</taxon>
        <taxon>Nectriaceae</taxon>
        <taxon>Fusarium</taxon>
        <taxon>Fusarium decemcellulare species complex</taxon>
    </lineage>
</organism>
<sequence length="264" mass="28300">MSSEQFFPGVALVTGAAAGIGRGIAFAFAKENCRRIVLADRAEGPLQETKNQIAQISPKAEVLVCTVDVSSPEDVQRLLDSTIATFGRIDYAVNAAGVLGASKRSHEMSVDEFDHVLNVDYRGCWLCSREELKHMVKQDPLPSHDGRHGNRGAIVNIASQLGIVARPTAPAYCSSKAAVINMTKSDAIDYSKDNIRINCVCPGLVGTAMVIDNLDYFRPAIGISPMNRYGTVEEVADCVLFLCSSKATFVQGAALVVDGGYTIN</sequence>
<reference evidence="1" key="1">
    <citation type="submission" date="2022-08" db="EMBL/GenBank/DDBJ databases">
        <title>Genome Sequence of Fusarium decemcellulare.</title>
        <authorList>
            <person name="Buettner E."/>
        </authorList>
    </citation>
    <scope>NUCLEOTIDE SEQUENCE</scope>
    <source>
        <strain evidence="1">Babe19</strain>
    </source>
</reference>
<evidence type="ECO:0000313" key="2">
    <source>
        <dbReference type="Proteomes" id="UP001148629"/>
    </source>
</evidence>
<comment type="caution">
    <text evidence="1">The sequence shown here is derived from an EMBL/GenBank/DDBJ whole genome shotgun (WGS) entry which is preliminary data.</text>
</comment>
<gene>
    <name evidence="1" type="ORF">NM208_g5626</name>
</gene>